<protein>
    <recommendedName>
        <fullName evidence="2">Secretion system C-terminal sorting domain-containing protein</fullName>
    </recommendedName>
</protein>
<dbReference type="EMBL" id="QKSB01000004">
    <property type="protein sequence ID" value="PZE17199.1"/>
    <property type="molecule type" value="Genomic_DNA"/>
</dbReference>
<evidence type="ECO:0000313" key="4">
    <source>
        <dbReference type="Proteomes" id="UP000249248"/>
    </source>
</evidence>
<dbReference type="Pfam" id="PF18962">
    <property type="entry name" value="Por_Secre_tail"/>
    <property type="match status" value="1"/>
</dbReference>
<sequence length="420" mass="47447">MEQLLLENAKQKKIMKKILLLASILITSISFGQKMLNSVSNKYLDEGTVDYADSTVYLYTANQYFFNEFKPKFGYEGDIMYYFLEEFMVHADAEDFYSLQGSFPLTLSETRSNTLNNGLIAQSDNSASNGRTLYTYTALSEVSSEVRQSFDGTNYNTYDSTIFEYDALGNKTYEGKYDIFQGNSTLENVDSLSYQAGTSNLTEAVAYYYNGSNLEINSKTVITWLNGNVKTVDLYFGDGSGTLSWEFRLIYQYTGSLADAFDAYAVSNNVIDPIAYITGEFTYTPQNNVESYALMLDSIEEQKVVFSYDNENFLTEIATYATLDSTLELINLTNYYFTNVASVEQVSTLNIVLYPNPTTDFLHIQSETAIERLQIVNMNGQTMLTQNNSNDVDVSHLSKGTYIIYGNAADKSFKQTFIKQ</sequence>
<keyword evidence="1" id="KW-0732">Signal</keyword>
<proteinExistence type="predicted"/>
<evidence type="ECO:0000259" key="2">
    <source>
        <dbReference type="Pfam" id="PF18962"/>
    </source>
</evidence>
<comment type="caution">
    <text evidence="3">The sequence shown here is derived from an EMBL/GenBank/DDBJ whole genome shotgun (WGS) entry which is preliminary data.</text>
</comment>
<organism evidence="3 4">
    <name type="scientific">Putridiphycobacter roseus</name>
    <dbReference type="NCBI Taxonomy" id="2219161"/>
    <lineage>
        <taxon>Bacteria</taxon>
        <taxon>Pseudomonadati</taxon>
        <taxon>Bacteroidota</taxon>
        <taxon>Flavobacteriia</taxon>
        <taxon>Flavobacteriales</taxon>
        <taxon>Crocinitomicaceae</taxon>
        <taxon>Putridiphycobacter</taxon>
    </lineage>
</organism>
<dbReference type="AlphaFoldDB" id="A0A2W1MYE2"/>
<name>A0A2W1MYE2_9FLAO</name>
<gene>
    <name evidence="3" type="ORF">DNU06_07960</name>
</gene>
<dbReference type="NCBIfam" id="TIGR04183">
    <property type="entry name" value="Por_Secre_tail"/>
    <property type="match status" value="1"/>
</dbReference>
<evidence type="ECO:0000313" key="3">
    <source>
        <dbReference type="EMBL" id="PZE17199.1"/>
    </source>
</evidence>
<feature type="domain" description="Secretion system C-terminal sorting" evidence="2">
    <location>
        <begin position="353"/>
        <end position="415"/>
    </location>
</feature>
<accession>A0A2W1MYE2</accession>
<dbReference type="Proteomes" id="UP000249248">
    <property type="component" value="Unassembled WGS sequence"/>
</dbReference>
<reference evidence="3 4" key="1">
    <citation type="submission" date="2018-06" db="EMBL/GenBank/DDBJ databases">
        <title>The draft genome sequence of Crocinitomix sp. SM1701.</title>
        <authorList>
            <person name="Zhang X."/>
        </authorList>
    </citation>
    <scope>NUCLEOTIDE SEQUENCE [LARGE SCALE GENOMIC DNA]</scope>
    <source>
        <strain evidence="3 4">SM1701</strain>
    </source>
</reference>
<keyword evidence="4" id="KW-1185">Reference proteome</keyword>
<dbReference type="InterPro" id="IPR026444">
    <property type="entry name" value="Secre_tail"/>
</dbReference>
<evidence type="ECO:0000256" key="1">
    <source>
        <dbReference type="ARBA" id="ARBA00022729"/>
    </source>
</evidence>